<proteinExistence type="predicted"/>
<gene>
    <name evidence="1" type="ORF">EGX47_05610</name>
</gene>
<evidence type="ECO:0000313" key="2">
    <source>
        <dbReference type="Proteomes" id="UP000268669"/>
    </source>
</evidence>
<sequence length="89" mass="9679">MPRGCANTHRASNHTIIRGNAMANANSNIRAYSKLYTFLNARSNTLLSELHPLRLISVLATTESEARSLLNGSSLVFVSCKPLENGHAI</sequence>
<reference evidence="1" key="1">
    <citation type="submission" date="2018-11" db="EMBL/GenBank/DDBJ databases">
        <title>FDA dAtabase for Regulatory Grade micrObial Sequences (FDA-ARGOS): Supporting development and validation of Infectious Disease Dx tests.</title>
        <authorList>
            <person name="Bliska J."/>
            <person name="Cleland M.-M."/>
            <person name="Tallon L."/>
            <person name="Sadzewicz L."/>
            <person name="Zhao X."/>
            <person name="Vavikolanu K."/>
            <person name="Mehta A."/>
            <person name="Aluvathingal J."/>
            <person name="Nadendla S."/>
            <person name="Yan Y."/>
            <person name="Sichtig H."/>
        </authorList>
    </citation>
    <scope>NUCLEOTIDE SEQUENCE [LARGE SCALE GENOMIC DNA]</scope>
    <source>
        <strain evidence="1">FDAARGOS_581</strain>
    </source>
</reference>
<accession>A0ABN5R614</accession>
<protein>
    <recommendedName>
        <fullName evidence="3">Host cell division inhibitor Icd-like protein</fullName>
    </recommendedName>
</protein>
<dbReference type="Proteomes" id="UP000268669">
    <property type="component" value="Chromosome"/>
</dbReference>
<name>A0ABN5R614_YERPU</name>
<organism evidence="1 2">
    <name type="scientific">Yersinia pseudotuberculosis</name>
    <dbReference type="NCBI Taxonomy" id="633"/>
    <lineage>
        <taxon>Bacteria</taxon>
        <taxon>Pseudomonadati</taxon>
        <taxon>Pseudomonadota</taxon>
        <taxon>Gammaproteobacteria</taxon>
        <taxon>Enterobacterales</taxon>
        <taxon>Yersiniaceae</taxon>
        <taxon>Yersinia</taxon>
    </lineage>
</organism>
<keyword evidence="2" id="KW-1185">Reference proteome</keyword>
<evidence type="ECO:0008006" key="3">
    <source>
        <dbReference type="Google" id="ProtNLM"/>
    </source>
</evidence>
<dbReference type="EMBL" id="CP033713">
    <property type="protein sequence ID" value="AYW90854.1"/>
    <property type="molecule type" value="Genomic_DNA"/>
</dbReference>
<evidence type="ECO:0000313" key="1">
    <source>
        <dbReference type="EMBL" id="AYW90854.1"/>
    </source>
</evidence>